<proteinExistence type="predicted"/>
<sequence>MVENSEDLRVCAQEQVKLLHTDTKSSFGMKMRIEKDNREQRKGCYQLMSAVFQ</sequence>
<gene>
    <name evidence="1" type="ORF">E2C01_047219</name>
</gene>
<evidence type="ECO:0000313" key="1">
    <source>
        <dbReference type="EMBL" id="MPC53330.1"/>
    </source>
</evidence>
<evidence type="ECO:0000313" key="2">
    <source>
        <dbReference type="Proteomes" id="UP000324222"/>
    </source>
</evidence>
<dbReference type="Proteomes" id="UP000324222">
    <property type="component" value="Unassembled WGS sequence"/>
</dbReference>
<reference evidence="1 2" key="1">
    <citation type="submission" date="2019-05" db="EMBL/GenBank/DDBJ databases">
        <title>Another draft genome of Portunus trituberculatus and its Hox gene families provides insights of decapod evolution.</title>
        <authorList>
            <person name="Jeong J.-H."/>
            <person name="Song I."/>
            <person name="Kim S."/>
            <person name="Choi T."/>
            <person name="Kim D."/>
            <person name="Ryu S."/>
            <person name="Kim W."/>
        </authorList>
    </citation>
    <scope>NUCLEOTIDE SEQUENCE [LARGE SCALE GENOMIC DNA]</scope>
    <source>
        <tissue evidence="1">Muscle</tissue>
    </source>
</reference>
<comment type="caution">
    <text evidence="1">The sequence shown here is derived from an EMBL/GenBank/DDBJ whole genome shotgun (WGS) entry which is preliminary data.</text>
</comment>
<organism evidence="1 2">
    <name type="scientific">Portunus trituberculatus</name>
    <name type="common">Swimming crab</name>
    <name type="synonym">Neptunus trituberculatus</name>
    <dbReference type="NCBI Taxonomy" id="210409"/>
    <lineage>
        <taxon>Eukaryota</taxon>
        <taxon>Metazoa</taxon>
        <taxon>Ecdysozoa</taxon>
        <taxon>Arthropoda</taxon>
        <taxon>Crustacea</taxon>
        <taxon>Multicrustacea</taxon>
        <taxon>Malacostraca</taxon>
        <taxon>Eumalacostraca</taxon>
        <taxon>Eucarida</taxon>
        <taxon>Decapoda</taxon>
        <taxon>Pleocyemata</taxon>
        <taxon>Brachyura</taxon>
        <taxon>Eubrachyura</taxon>
        <taxon>Portunoidea</taxon>
        <taxon>Portunidae</taxon>
        <taxon>Portuninae</taxon>
        <taxon>Portunus</taxon>
    </lineage>
</organism>
<accession>A0A5B7FZV3</accession>
<dbReference type="EMBL" id="VSRR010011544">
    <property type="protein sequence ID" value="MPC53330.1"/>
    <property type="molecule type" value="Genomic_DNA"/>
</dbReference>
<keyword evidence="2" id="KW-1185">Reference proteome</keyword>
<name>A0A5B7FZV3_PORTR</name>
<protein>
    <submittedName>
        <fullName evidence="1">Uncharacterized protein</fullName>
    </submittedName>
</protein>
<dbReference type="AlphaFoldDB" id="A0A5B7FZV3"/>